<proteinExistence type="predicted"/>
<evidence type="ECO:0000256" key="1">
    <source>
        <dbReference type="SAM" id="Phobius"/>
    </source>
</evidence>
<evidence type="ECO:0000313" key="3">
    <source>
        <dbReference type="Proteomes" id="UP000245938"/>
    </source>
</evidence>
<feature type="transmembrane region" description="Helical" evidence="1">
    <location>
        <begin position="7"/>
        <end position="28"/>
    </location>
</feature>
<keyword evidence="3" id="KW-1185">Reference proteome</keyword>
<comment type="caution">
    <text evidence="2">The sequence shown here is derived from an EMBL/GenBank/DDBJ whole genome shotgun (WGS) entry which is preliminary data.</text>
</comment>
<reference evidence="2 3" key="1">
    <citation type="submission" date="2018-05" db="EMBL/GenBank/DDBJ databases">
        <title>Kurthia sibirica genome sequence.</title>
        <authorList>
            <person name="Maclea K.S."/>
            <person name="Goen A.E."/>
        </authorList>
    </citation>
    <scope>NUCLEOTIDE SEQUENCE [LARGE SCALE GENOMIC DNA]</scope>
    <source>
        <strain evidence="2 3">ATCC 49154</strain>
    </source>
</reference>
<sequence length="97" mass="10603">MYWLKPAITGISIVLGMLLISLVTPSYVGQIVDNLVNWIGVRGAIIGAYRHFFATSGWGCLGWGLVLLAFVGLELGVLIAFGYGLFKLMKYAIDKFC</sequence>
<dbReference type="EMBL" id="QFVR01000043">
    <property type="protein sequence ID" value="PWI23023.1"/>
    <property type="molecule type" value="Genomic_DNA"/>
</dbReference>
<protein>
    <submittedName>
        <fullName evidence="2">Uncharacterized protein</fullName>
    </submittedName>
</protein>
<gene>
    <name evidence="2" type="ORF">DEX24_16540</name>
</gene>
<feature type="transmembrane region" description="Helical" evidence="1">
    <location>
        <begin position="61"/>
        <end position="86"/>
    </location>
</feature>
<dbReference type="RefSeq" id="WP_109307483.1">
    <property type="nucleotide sequence ID" value="NZ_JBHMEQ010000030.1"/>
</dbReference>
<evidence type="ECO:0000313" key="2">
    <source>
        <dbReference type="EMBL" id="PWI23023.1"/>
    </source>
</evidence>
<keyword evidence="1" id="KW-1133">Transmembrane helix</keyword>
<dbReference type="Proteomes" id="UP000245938">
    <property type="component" value="Unassembled WGS sequence"/>
</dbReference>
<keyword evidence="1" id="KW-0472">Membrane</keyword>
<organism evidence="2 3">
    <name type="scientific">Kurthia sibirica</name>
    <dbReference type="NCBI Taxonomy" id="202750"/>
    <lineage>
        <taxon>Bacteria</taxon>
        <taxon>Bacillati</taxon>
        <taxon>Bacillota</taxon>
        <taxon>Bacilli</taxon>
        <taxon>Bacillales</taxon>
        <taxon>Caryophanaceae</taxon>
        <taxon>Kurthia</taxon>
    </lineage>
</organism>
<dbReference type="AlphaFoldDB" id="A0A2U3AEQ5"/>
<accession>A0A2U3AEQ5</accession>
<name>A0A2U3AEQ5_9BACL</name>
<keyword evidence="1" id="KW-0812">Transmembrane</keyword>